<evidence type="ECO:0000313" key="6">
    <source>
        <dbReference type="Proteomes" id="UP001081709"/>
    </source>
</evidence>
<keyword evidence="1" id="KW-0175">Coiled coil</keyword>
<reference evidence="4" key="1">
    <citation type="submission" date="2022-11" db="EMBL/GenBank/DDBJ databases">
        <title>Corynebacterium sp. isolated from Penguins.</title>
        <authorList>
            <person name="Sedlar K."/>
            <person name="Svec P."/>
        </authorList>
    </citation>
    <scope>NUCLEOTIDE SEQUENCE</scope>
    <source>
        <strain evidence="3">P7003</strain>
        <strain evidence="4">P7374</strain>
    </source>
</reference>
<protein>
    <submittedName>
        <fullName evidence="4">DUF349 domain-containing protein</fullName>
    </submittedName>
</protein>
<comment type="caution">
    <text evidence="4">The sequence shown here is derived from an EMBL/GenBank/DDBJ whole genome shotgun (WGS) entry which is preliminary data.</text>
</comment>
<evidence type="ECO:0000256" key="1">
    <source>
        <dbReference type="SAM" id="Coils"/>
    </source>
</evidence>
<evidence type="ECO:0000313" key="5">
    <source>
        <dbReference type="Proteomes" id="UP001071478"/>
    </source>
</evidence>
<feature type="region of interest" description="Disordered" evidence="2">
    <location>
        <begin position="405"/>
        <end position="424"/>
    </location>
</feature>
<dbReference type="Proteomes" id="UP001081709">
    <property type="component" value="Unassembled WGS sequence"/>
</dbReference>
<dbReference type="RefSeq" id="WP_248167231.1">
    <property type="nucleotide sequence ID" value="NZ_JALNJA010000001.1"/>
</dbReference>
<proteinExistence type="predicted"/>
<dbReference type="EMBL" id="JAPMKV010000001">
    <property type="protein sequence ID" value="MCX7443919.1"/>
    <property type="molecule type" value="Genomic_DNA"/>
</dbReference>
<feature type="compositionally biased region" description="Basic and acidic residues" evidence="2">
    <location>
        <begin position="407"/>
        <end position="418"/>
    </location>
</feature>
<feature type="compositionally biased region" description="Pro residues" evidence="2">
    <location>
        <begin position="1"/>
        <end position="18"/>
    </location>
</feature>
<evidence type="ECO:0000313" key="3">
    <source>
        <dbReference type="EMBL" id="MCX7443919.1"/>
    </source>
</evidence>
<sequence>MSTNPTPKPGPRPGPRPGAMPAVRPKAPAAPLISRSDPTKWGRVDEDGNVYVTTRDGERLVGSWQAGTPEEGLAHYGVRFDDLATEVELLETRLRAHPDEAQGIRETAVQLREGLPTAAVVGDLEGLDERLARIIDESEEAGERARAEKEERRAKAISRKEELATEAEEIGESSTEWKAAGDRLREILTEWKSIRGIDRKTDDALWKRYSRARDAFNRRRGSHFAELDRGRAAARRAKEALVERAEALKNSTDWNETARAFRDLMTEWKAAGRAPREVDDKLWAAFKAAQDHFFEARNALNEEREREFEENANRKEALLAEYEPQIRPEDDLDGARAKLRELQERWEEIGFVPRARIREFEDRIGAVERRVSDAADDQWRRTDPAAQARAAQFEEKVRDFTAQAEAAEARGDAGKAEQLRAQAAQWSEWADAARAAVGER</sequence>
<evidence type="ECO:0000313" key="4">
    <source>
        <dbReference type="EMBL" id="MCX7467609.1"/>
    </source>
</evidence>
<feature type="coiled-coil region" evidence="1">
    <location>
        <begin position="124"/>
        <end position="166"/>
    </location>
</feature>
<dbReference type="InterPro" id="IPR007139">
    <property type="entry name" value="DUF349"/>
</dbReference>
<dbReference type="AlphaFoldDB" id="A0A9Q4C604"/>
<organism evidence="4 5">
    <name type="scientific">Corynebacterium pygosceleis</name>
    <dbReference type="NCBI Taxonomy" id="2800406"/>
    <lineage>
        <taxon>Bacteria</taxon>
        <taxon>Bacillati</taxon>
        <taxon>Actinomycetota</taxon>
        <taxon>Actinomycetes</taxon>
        <taxon>Mycobacteriales</taxon>
        <taxon>Corynebacteriaceae</taxon>
        <taxon>Corynebacterium</taxon>
    </lineage>
</organism>
<feature type="region of interest" description="Disordered" evidence="2">
    <location>
        <begin position="1"/>
        <end position="45"/>
    </location>
</feature>
<evidence type="ECO:0000256" key="2">
    <source>
        <dbReference type="SAM" id="MobiDB-lite"/>
    </source>
</evidence>
<accession>A0A9Q4C604</accession>
<keyword evidence="6" id="KW-1185">Reference proteome</keyword>
<dbReference type="EMBL" id="JAPMKU010000001">
    <property type="protein sequence ID" value="MCX7467609.1"/>
    <property type="molecule type" value="Genomic_DNA"/>
</dbReference>
<dbReference type="Proteomes" id="UP001071478">
    <property type="component" value="Unassembled WGS sequence"/>
</dbReference>
<gene>
    <name evidence="3" type="ORF">OS125_01495</name>
    <name evidence="4" type="ORF">OS129_01750</name>
</gene>
<dbReference type="Pfam" id="PF03993">
    <property type="entry name" value="DUF349"/>
    <property type="match status" value="3"/>
</dbReference>
<name>A0A9Q4C604_9CORY</name>